<dbReference type="CDD" id="cd00914">
    <property type="entry name" value="PCD_DCoH_subfamily_b"/>
    <property type="match status" value="1"/>
</dbReference>
<sequence>MKPLSDSERAELLAGLDGWSLVEGRDAIRKHFIFDDFNAAFAWMTRVAMVAEKMDHHPEWFNVYRKVDVTLSTHDANGLTRRDIEMAQRMDQFAAGLNEA</sequence>
<dbReference type="PANTHER" id="PTHR12599">
    <property type="entry name" value="PTERIN-4-ALPHA-CARBINOLAMINE DEHYDRATASE"/>
    <property type="match status" value="1"/>
</dbReference>
<dbReference type="EC" id="4.2.1.96" evidence="4"/>
<accession>A0A931BN44</accession>
<evidence type="ECO:0000256" key="2">
    <source>
        <dbReference type="ARBA" id="ARBA00006472"/>
    </source>
</evidence>
<dbReference type="PANTHER" id="PTHR12599:SF0">
    <property type="entry name" value="PTERIN-4-ALPHA-CARBINOLAMINE DEHYDRATASE"/>
    <property type="match status" value="1"/>
</dbReference>
<dbReference type="GO" id="GO:0006729">
    <property type="term" value="P:tetrahydrobiopterin biosynthetic process"/>
    <property type="evidence" value="ECO:0007669"/>
    <property type="project" value="InterPro"/>
</dbReference>
<dbReference type="SUPFAM" id="SSF55248">
    <property type="entry name" value="PCD-like"/>
    <property type="match status" value="1"/>
</dbReference>
<comment type="catalytic activity">
    <reaction evidence="1 4">
        <text>(4aS,6R)-4a-hydroxy-L-erythro-5,6,7,8-tetrahydrobiopterin = (6R)-L-erythro-6,7-dihydrobiopterin + H2O</text>
        <dbReference type="Rhea" id="RHEA:11920"/>
        <dbReference type="ChEBI" id="CHEBI:15377"/>
        <dbReference type="ChEBI" id="CHEBI:15642"/>
        <dbReference type="ChEBI" id="CHEBI:43120"/>
        <dbReference type="EC" id="4.2.1.96"/>
    </reaction>
</comment>
<keyword evidence="3 4" id="KW-0456">Lyase</keyword>
<dbReference type="GO" id="GO:0008124">
    <property type="term" value="F:4-alpha-hydroxytetrahydrobiopterin dehydratase activity"/>
    <property type="evidence" value="ECO:0007669"/>
    <property type="project" value="UniProtKB-UniRule"/>
</dbReference>
<evidence type="ECO:0000256" key="1">
    <source>
        <dbReference type="ARBA" id="ARBA00001554"/>
    </source>
</evidence>
<dbReference type="HAMAP" id="MF_00434">
    <property type="entry name" value="Pterin_4_alpha"/>
    <property type="match status" value="1"/>
</dbReference>
<dbReference type="NCBIfam" id="NF002020">
    <property type="entry name" value="PRK00823.1-5"/>
    <property type="match status" value="1"/>
</dbReference>
<reference evidence="5" key="1">
    <citation type="submission" date="2020-11" db="EMBL/GenBank/DDBJ databases">
        <authorList>
            <person name="Kim M.K."/>
        </authorList>
    </citation>
    <scope>NUCLEOTIDE SEQUENCE</scope>
    <source>
        <strain evidence="5">BT350</strain>
    </source>
</reference>
<dbReference type="Gene3D" id="3.30.1360.20">
    <property type="entry name" value="Transcriptional coactivator/pterin dehydratase"/>
    <property type="match status" value="1"/>
</dbReference>
<evidence type="ECO:0000313" key="5">
    <source>
        <dbReference type="EMBL" id="MBF9232978.1"/>
    </source>
</evidence>
<protein>
    <recommendedName>
        <fullName evidence="4">Putative pterin-4-alpha-carbinolamine dehydratase</fullName>
        <shortName evidence="4">PHS</shortName>
        <ecNumber evidence="4">4.2.1.96</ecNumber>
    </recommendedName>
    <alternativeName>
        <fullName evidence="4">4-alpha-hydroxy-tetrahydropterin dehydratase</fullName>
    </alternativeName>
    <alternativeName>
        <fullName evidence="4">Pterin carbinolamine dehydratase</fullName>
        <shortName evidence="4">PCD</shortName>
    </alternativeName>
</protein>
<organism evidence="5 6">
    <name type="scientific">Microvirga alba</name>
    <dbReference type="NCBI Taxonomy" id="2791025"/>
    <lineage>
        <taxon>Bacteria</taxon>
        <taxon>Pseudomonadati</taxon>
        <taxon>Pseudomonadota</taxon>
        <taxon>Alphaproteobacteria</taxon>
        <taxon>Hyphomicrobiales</taxon>
        <taxon>Methylobacteriaceae</taxon>
        <taxon>Microvirga</taxon>
    </lineage>
</organism>
<dbReference type="EMBL" id="JADQDO010000002">
    <property type="protein sequence ID" value="MBF9232978.1"/>
    <property type="molecule type" value="Genomic_DNA"/>
</dbReference>
<comment type="similarity">
    <text evidence="2 4">Belongs to the pterin-4-alpha-carbinolamine dehydratase family.</text>
</comment>
<evidence type="ECO:0000256" key="3">
    <source>
        <dbReference type="ARBA" id="ARBA00023239"/>
    </source>
</evidence>
<proteinExistence type="inferred from homology"/>
<dbReference type="InterPro" id="IPR036428">
    <property type="entry name" value="PCD_sf"/>
</dbReference>
<keyword evidence="6" id="KW-1185">Reference proteome</keyword>
<dbReference type="Pfam" id="PF01329">
    <property type="entry name" value="Pterin_4a"/>
    <property type="match status" value="1"/>
</dbReference>
<name>A0A931BN44_9HYPH</name>
<dbReference type="Proteomes" id="UP000599312">
    <property type="component" value="Unassembled WGS sequence"/>
</dbReference>
<evidence type="ECO:0000313" key="6">
    <source>
        <dbReference type="Proteomes" id="UP000599312"/>
    </source>
</evidence>
<dbReference type="RefSeq" id="WP_196270961.1">
    <property type="nucleotide sequence ID" value="NZ_JADQDO010000002.1"/>
</dbReference>
<dbReference type="AlphaFoldDB" id="A0A931BN44"/>
<comment type="caution">
    <text evidence="5">The sequence shown here is derived from an EMBL/GenBank/DDBJ whole genome shotgun (WGS) entry which is preliminary data.</text>
</comment>
<dbReference type="NCBIfam" id="NF002018">
    <property type="entry name" value="PRK00823.1-3"/>
    <property type="match status" value="1"/>
</dbReference>
<gene>
    <name evidence="5" type="ORF">I2H38_06255</name>
</gene>
<dbReference type="InterPro" id="IPR001533">
    <property type="entry name" value="Pterin_deHydtase"/>
</dbReference>
<evidence type="ECO:0000256" key="4">
    <source>
        <dbReference type="HAMAP-Rule" id="MF_00434"/>
    </source>
</evidence>